<dbReference type="OrthoDB" id="2687258at2759"/>
<dbReference type="AlphaFoldDB" id="A0A5M3MP87"/>
<comment type="caution">
    <text evidence="1">The sequence shown here is derived from an EMBL/GenBank/DDBJ whole genome shotgun (WGS) entry which is preliminary data.</text>
</comment>
<evidence type="ECO:0000313" key="2">
    <source>
        <dbReference type="Proteomes" id="UP000053558"/>
    </source>
</evidence>
<organism evidence="1 2">
    <name type="scientific">Coniophora puteana (strain RWD-64-598)</name>
    <name type="common">Brown rot fungus</name>
    <dbReference type="NCBI Taxonomy" id="741705"/>
    <lineage>
        <taxon>Eukaryota</taxon>
        <taxon>Fungi</taxon>
        <taxon>Dikarya</taxon>
        <taxon>Basidiomycota</taxon>
        <taxon>Agaricomycotina</taxon>
        <taxon>Agaricomycetes</taxon>
        <taxon>Agaricomycetidae</taxon>
        <taxon>Boletales</taxon>
        <taxon>Coniophorineae</taxon>
        <taxon>Coniophoraceae</taxon>
        <taxon>Coniophora</taxon>
    </lineage>
</organism>
<proteinExistence type="predicted"/>
<reference evidence="2" key="1">
    <citation type="journal article" date="2012" name="Science">
        <title>The Paleozoic origin of enzymatic lignin decomposition reconstructed from 31 fungal genomes.</title>
        <authorList>
            <person name="Floudas D."/>
            <person name="Binder M."/>
            <person name="Riley R."/>
            <person name="Barry K."/>
            <person name="Blanchette R.A."/>
            <person name="Henrissat B."/>
            <person name="Martinez A.T."/>
            <person name="Otillar R."/>
            <person name="Spatafora J.W."/>
            <person name="Yadav J.S."/>
            <person name="Aerts A."/>
            <person name="Benoit I."/>
            <person name="Boyd A."/>
            <person name="Carlson A."/>
            <person name="Copeland A."/>
            <person name="Coutinho P.M."/>
            <person name="de Vries R.P."/>
            <person name="Ferreira P."/>
            <person name="Findley K."/>
            <person name="Foster B."/>
            <person name="Gaskell J."/>
            <person name="Glotzer D."/>
            <person name="Gorecki P."/>
            <person name="Heitman J."/>
            <person name="Hesse C."/>
            <person name="Hori C."/>
            <person name="Igarashi K."/>
            <person name="Jurgens J.A."/>
            <person name="Kallen N."/>
            <person name="Kersten P."/>
            <person name="Kohler A."/>
            <person name="Kuees U."/>
            <person name="Kumar T.K.A."/>
            <person name="Kuo A."/>
            <person name="LaButti K."/>
            <person name="Larrondo L.F."/>
            <person name="Lindquist E."/>
            <person name="Ling A."/>
            <person name="Lombard V."/>
            <person name="Lucas S."/>
            <person name="Lundell T."/>
            <person name="Martin R."/>
            <person name="McLaughlin D.J."/>
            <person name="Morgenstern I."/>
            <person name="Morin E."/>
            <person name="Murat C."/>
            <person name="Nagy L.G."/>
            <person name="Nolan M."/>
            <person name="Ohm R.A."/>
            <person name="Patyshakuliyeva A."/>
            <person name="Rokas A."/>
            <person name="Ruiz-Duenas F.J."/>
            <person name="Sabat G."/>
            <person name="Salamov A."/>
            <person name="Samejima M."/>
            <person name="Schmutz J."/>
            <person name="Slot J.C."/>
            <person name="St John F."/>
            <person name="Stenlid J."/>
            <person name="Sun H."/>
            <person name="Sun S."/>
            <person name="Syed K."/>
            <person name="Tsang A."/>
            <person name="Wiebenga A."/>
            <person name="Young D."/>
            <person name="Pisabarro A."/>
            <person name="Eastwood D.C."/>
            <person name="Martin F."/>
            <person name="Cullen D."/>
            <person name="Grigoriev I.V."/>
            <person name="Hibbett D.S."/>
        </authorList>
    </citation>
    <scope>NUCLEOTIDE SEQUENCE [LARGE SCALE GENOMIC DNA]</scope>
    <source>
        <strain evidence="2">RWD-64-598 SS2</strain>
    </source>
</reference>
<keyword evidence="2" id="KW-1185">Reference proteome</keyword>
<dbReference type="RefSeq" id="XP_007769143.1">
    <property type="nucleotide sequence ID" value="XM_007770953.1"/>
</dbReference>
<gene>
    <name evidence="1" type="ORF">CONPUDRAFT_73872</name>
</gene>
<evidence type="ECO:0000313" key="1">
    <source>
        <dbReference type="EMBL" id="EIW80857.1"/>
    </source>
</evidence>
<name>A0A5M3MP87_CONPW</name>
<dbReference type="KEGG" id="cput:CONPUDRAFT_73872"/>
<sequence length="393" mass="43174">MSTPCLDSEDASQGPALLARESDPFILNDVQEIIYNDLALESEALGDEEPEIQGAQSHKKRRKAAVSTKNKAYWAPLIQSANNAVAASLRPANSITDQGKCSRWISKYHGEAQSALLAAIALTCGILPRAFQLSKLLHHNHAASSRKKNLFLLNDSSLVLANPPAKQYTKDTQSCLWSLPDELKKPMLLFLEQSKQCTEAQIADYAPYIFFKAESRHRNTRNPSLWRSEAVAFPNLFQISVEAPLSAIDTQVLWSNIYRFPNVGPNTPTSNPYEVSKGFQAFYGLASVEKLSANVLDCCGFLPSSLCIAPMVLQVARESVVCLHLLDSPASSSLWAATQGKNIARCNAIANMCSQCVKLITHGFSITGITNLTMHYFYYETAIVLVFGVKLIG</sequence>
<dbReference type="GeneID" id="19209166"/>
<accession>A0A5M3MP87</accession>
<dbReference type="Proteomes" id="UP000053558">
    <property type="component" value="Unassembled WGS sequence"/>
</dbReference>
<dbReference type="EMBL" id="JH711579">
    <property type="protein sequence ID" value="EIW80857.1"/>
    <property type="molecule type" value="Genomic_DNA"/>
</dbReference>
<protein>
    <submittedName>
        <fullName evidence="1">Uncharacterized protein</fullName>
    </submittedName>
</protein>